<dbReference type="InterPro" id="IPR011798">
    <property type="entry name" value="APS_reductase"/>
</dbReference>
<protein>
    <recommendedName>
        <fullName evidence="9 12">Adenosine 5'-phosphosulfate reductase</fullName>
        <shortName evidence="12">APS reductase</shortName>
        <ecNumber evidence="8 12">1.8.4.10</ecNumber>
    </recommendedName>
    <alternativeName>
        <fullName evidence="11 12">5'-adenylylsulfate reductase</fullName>
    </alternativeName>
    <alternativeName>
        <fullName evidence="10 12">Thioredoxin-dependent 5'-adenylylsulfate reductase</fullName>
    </alternativeName>
</protein>
<comment type="function">
    <text evidence="6 12">Catalyzes the formation of sulfite from adenosine 5'-phosphosulfate (APS) using thioredoxin as an electron donor.</text>
</comment>
<evidence type="ECO:0000256" key="4">
    <source>
        <dbReference type="ARBA" id="ARBA00023004"/>
    </source>
</evidence>
<dbReference type="CDD" id="cd23945">
    <property type="entry name" value="PAPS_reductase"/>
    <property type="match status" value="1"/>
</dbReference>
<dbReference type="InterPro" id="IPR014729">
    <property type="entry name" value="Rossmann-like_a/b/a_fold"/>
</dbReference>
<dbReference type="GO" id="GO:0005737">
    <property type="term" value="C:cytoplasm"/>
    <property type="evidence" value="ECO:0007669"/>
    <property type="project" value="UniProtKB-SubCell"/>
</dbReference>
<dbReference type="GO" id="GO:0004604">
    <property type="term" value="F:phosphoadenylyl-sulfate reductase (thioredoxin) activity"/>
    <property type="evidence" value="ECO:0007669"/>
    <property type="project" value="UniProtKB-UniRule"/>
</dbReference>
<comment type="catalytic activity">
    <reaction evidence="12">
        <text>[thioredoxin]-disulfide + sulfite + AMP + 2 H(+) = adenosine 5'-phosphosulfate + [thioredoxin]-dithiol</text>
        <dbReference type="Rhea" id="RHEA:21976"/>
        <dbReference type="Rhea" id="RHEA-COMP:10698"/>
        <dbReference type="Rhea" id="RHEA-COMP:10700"/>
        <dbReference type="ChEBI" id="CHEBI:15378"/>
        <dbReference type="ChEBI" id="CHEBI:17359"/>
        <dbReference type="ChEBI" id="CHEBI:29950"/>
        <dbReference type="ChEBI" id="CHEBI:50058"/>
        <dbReference type="ChEBI" id="CHEBI:58243"/>
        <dbReference type="ChEBI" id="CHEBI:456215"/>
        <dbReference type="EC" id="1.8.4.10"/>
    </reaction>
</comment>
<comment type="subcellular location">
    <subcellularLocation>
        <location evidence="12">Cytoplasm</location>
    </subcellularLocation>
</comment>
<dbReference type="EC" id="1.8.4.10" evidence="8 12"/>
<comment type="cofactor">
    <cofactor evidence="12">
        <name>[4Fe-4S] cluster</name>
        <dbReference type="ChEBI" id="CHEBI:49883"/>
    </cofactor>
    <text evidence="12">Binds 1 [4Fe-4S] cluster per subunit.</text>
</comment>
<comment type="caution">
    <text evidence="14">The sequence shown here is derived from an EMBL/GenBank/DDBJ whole genome shotgun (WGS) entry which is preliminary data.</text>
</comment>
<dbReference type="NCBIfam" id="TIGR02055">
    <property type="entry name" value="APS_reductase"/>
    <property type="match status" value="1"/>
</dbReference>
<evidence type="ECO:0000313" key="14">
    <source>
        <dbReference type="EMBL" id="RFU67639.1"/>
    </source>
</evidence>
<evidence type="ECO:0000256" key="5">
    <source>
        <dbReference type="ARBA" id="ARBA00023014"/>
    </source>
</evidence>
<feature type="active site" description="Nucleophile; cysteine thiosulfonate intermediate" evidence="12">
    <location>
        <position position="248"/>
    </location>
</feature>
<evidence type="ECO:0000256" key="11">
    <source>
        <dbReference type="ARBA" id="ARBA00032041"/>
    </source>
</evidence>
<dbReference type="SUPFAM" id="SSF52402">
    <property type="entry name" value="Adenine nucleotide alpha hydrolases-like"/>
    <property type="match status" value="1"/>
</dbReference>
<dbReference type="PANTHER" id="PTHR46509">
    <property type="entry name" value="PHOSPHOADENOSINE PHOSPHOSULFATE REDUCTASE"/>
    <property type="match status" value="1"/>
</dbReference>
<evidence type="ECO:0000256" key="6">
    <source>
        <dbReference type="ARBA" id="ARBA00024298"/>
    </source>
</evidence>
<dbReference type="NCBIfam" id="NF002537">
    <property type="entry name" value="PRK02090.1"/>
    <property type="match status" value="1"/>
</dbReference>
<dbReference type="PIRSF" id="PIRSF000857">
    <property type="entry name" value="PAPS_reductase"/>
    <property type="match status" value="1"/>
</dbReference>
<dbReference type="GO" id="GO:0019344">
    <property type="term" value="P:cysteine biosynthetic process"/>
    <property type="evidence" value="ECO:0007669"/>
    <property type="project" value="InterPro"/>
</dbReference>
<dbReference type="OrthoDB" id="9772604at2"/>
<feature type="binding site" evidence="12">
    <location>
        <position position="225"/>
    </location>
    <ligand>
        <name>[4Fe-4S] cluster</name>
        <dbReference type="ChEBI" id="CHEBI:49883"/>
    </ligand>
</feature>
<organism evidence="14 15">
    <name type="scientific">Peribacillus saganii</name>
    <dbReference type="NCBI Taxonomy" id="2303992"/>
    <lineage>
        <taxon>Bacteria</taxon>
        <taxon>Bacillati</taxon>
        <taxon>Bacillota</taxon>
        <taxon>Bacilli</taxon>
        <taxon>Bacillales</taxon>
        <taxon>Bacillaceae</taxon>
        <taxon>Peribacillus</taxon>
    </lineage>
</organism>
<dbReference type="PANTHER" id="PTHR46509:SF1">
    <property type="entry name" value="PHOSPHOADENOSINE PHOSPHOSULFATE REDUCTASE"/>
    <property type="match status" value="1"/>
</dbReference>
<keyword evidence="12" id="KW-0479">Metal-binding</keyword>
<dbReference type="EMBL" id="QVTE01000040">
    <property type="protein sequence ID" value="RFU67639.1"/>
    <property type="molecule type" value="Genomic_DNA"/>
</dbReference>
<dbReference type="InterPro" id="IPR004511">
    <property type="entry name" value="PAPS/APS_Rdtase"/>
</dbReference>
<dbReference type="GO" id="GO:0070814">
    <property type="term" value="P:hydrogen sulfide biosynthetic process"/>
    <property type="evidence" value="ECO:0007669"/>
    <property type="project" value="UniProtKB-UniRule"/>
</dbReference>
<evidence type="ECO:0000259" key="13">
    <source>
        <dbReference type="Pfam" id="PF01507"/>
    </source>
</evidence>
<dbReference type="GO" id="GO:0051539">
    <property type="term" value="F:4 iron, 4 sulfur cluster binding"/>
    <property type="evidence" value="ECO:0007669"/>
    <property type="project" value="UniProtKB-UniRule"/>
</dbReference>
<feature type="domain" description="Phosphoadenosine phosphosulphate reductase" evidence="13">
    <location>
        <begin position="56"/>
        <end position="228"/>
    </location>
</feature>
<dbReference type="GO" id="GO:0019379">
    <property type="term" value="P:sulfate assimilation, phosphoadenylyl sulfate reduction by phosphoadenylyl-sulfate reductase (thioredoxin)"/>
    <property type="evidence" value="ECO:0007669"/>
    <property type="project" value="UniProtKB-UniRule"/>
</dbReference>
<comment type="pathway">
    <text evidence="7 12">Sulfur metabolism; hydrogen sulfide biosynthesis; sulfite from sulfate.</text>
</comment>
<dbReference type="Pfam" id="PF01507">
    <property type="entry name" value="PAPS_reduct"/>
    <property type="match status" value="1"/>
</dbReference>
<keyword evidence="2 12" id="KW-0963">Cytoplasm</keyword>
<name>A0A372LL96_9BACI</name>
<comment type="similarity">
    <text evidence="1 12">Belongs to the PAPS reductase family. CysH subfamily.</text>
</comment>
<dbReference type="FunFam" id="3.40.50.620:FF:000095">
    <property type="entry name" value="Phosphoadenosine phosphosulfate reductase"/>
    <property type="match status" value="1"/>
</dbReference>
<evidence type="ECO:0000256" key="1">
    <source>
        <dbReference type="ARBA" id="ARBA00009732"/>
    </source>
</evidence>
<dbReference type="Proteomes" id="UP000264541">
    <property type="component" value="Unassembled WGS sequence"/>
</dbReference>
<evidence type="ECO:0000313" key="15">
    <source>
        <dbReference type="Proteomes" id="UP000264541"/>
    </source>
</evidence>
<dbReference type="GO" id="GO:0046872">
    <property type="term" value="F:metal ion binding"/>
    <property type="evidence" value="ECO:0007669"/>
    <property type="project" value="UniProtKB-KW"/>
</dbReference>
<feature type="binding site" evidence="12">
    <location>
        <position position="222"/>
    </location>
    <ligand>
        <name>[4Fe-4S] cluster</name>
        <dbReference type="ChEBI" id="CHEBI:49883"/>
    </ligand>
</feature>
<evidence type="ECO:0000256" key="10">
    <source>
        <dbReference type="ARBA" id="ARBA00030894"/>
    </source>
</evidence>
<keyword evidence="3 12" id="KW-0560">Oxidoreductase</keyword>
<keyword evidence="5 12" id="KW-0411">Iron-sulfur</keyword>
<feature type="binding site" evidence="12">
    <location>
        <position position="139"/>
    </location>
    <ligand>
        <name>[4Fe-4S] cluster</name>
        <dbReference type="ChEBI" id="CHEBI:49883"/>
    </ligand>
</feature>
<reference evidence="14 15" key="1">
    <citation type="submission" date="2018-08" db="EMBL/GenBank/DDBJ databases">
        <title>Bacillus chawlae sp. nov., Bacillus glennii sp. nov., and Bacillus saganii sp. nov. Isolated from the Vehicle Assembly Building at Kennedy Space Center where the Viking Spacecraft were Assembled.</title>
        <authorList>
            <person name="Seuylemezian A."/>
            <person name="Vaishampayan P."/>
        </authorList>
    </citation>
    <scope>NUCLEOTIDE SEQUENCE [LARGE SCALE GENOMIC DNA]</scope>
    <source>
        <strain evidence="14 15">V47-23a</strain>
    </source>
</reference>
<evidence type="ECO:0000256" key="8">
    <source>
        <dbReference type="ARBA" id="ARBA00024386"/>
    </source>
</evidence>
<accession>A0A372LL96</accession>
<dbReference type="NCBIfam" id="TIGR00434">
    <property type="entry name" value="cysH"/>
    <property type="match status" value="1"/>
</dbReference>
<dbReference type="InterPro" id="IPR002500">
    <property type="entry name" value="PAPS_reduct_dom"/>
</dbReference>
<proteinExistence type="inferred from homology"/>
<evidence type="ECO:0000256" key="7">
    <source>
        <dbReference type="ARBA" id="ARBA00024327"/>
    </source>
</evidence>
<keyword evidence="4 12" id="KW-0408">Iron</keyword>
<keyword evidence="15" id="KW-1185">Reference proteome</keyword>
<dbReference type="GO" id="GO:0043866">
    <property type="term" value="F:adenylyl-sulfate reductase (thioredoxin) activity"/>
    <property type="evidence" value="ECO:0007669"/>
    <property type="project" value="UniProtKB-EC"/>
</dbReference>
<evidence type="ECO:0000256" key="12">
    <source>
        <dbReference type="HAMAP-Rule" id="MF_00063"/>
    </source>
</evidence>
<evidence type="ECO:0000256" key="2">
    <source>
        <dbReference type="ARBA" id="ARBA00022490"/>
    </source>
</evidence>
<evidence type="ECO:0000256" key="9">
    <source>
        <dbReference type="ARBA" id="ARBA00029514"/>
    </source>
</evidence>
<dbReference type="AlphaFoldDB" id="A0A372LL96"/>
<dbReference type="Gene3D" id="3.40.50.620">
    <property type="entry name" value="HUPs"/>
    <property type="match status" value="1"/>
</dbReference>
<feature type="binding site" evidence="12">
    <location>
        <position position="140"/>
    </location>
    <ligand>
        <name>[4Fe-4S] cluster</name>
        <dbReference type="ChEBI" id="CHEBI:49883"/>
    </ligand>
</feature>
<evidence type="ECO:0000256" key="3">
    <source>
        <dbReference type="ARBA" id="ARBA00023002"/>
    </source>
</evidence>
<gene>
    <name evidence="12" type="primary">cysH</name>
    <name evidence="14" type="ORF">D0469_13915</name>
</gene>
<sequence>MKKRHFFKIESGGFILTETLVYGNFDEFPAIDFPIDNDTKGALDVLKWGYSHYGDQLVYACSFGIEGIVLIDLISKVNAKAKVVFLDTGLHFEETYQLIDKIKERYPELRIEMKKPELTLEEQTAQYGDELWKREPNKCCEIRKIVPLNESLSGATAWLSGLRREQSETRKNTQFINKDNRFKSVKICPLIHWTWKDIWRYAHKNGLPYNILHDNGYPSIGCKPCTQPAFNADDLRSGRWTGTQKIECGLHT</sequence>
<dbReference type="HAMAP" id="MF_00063">
    <property type="entry name" value="CysH"/>
    <property type="match status" value="1"/>
</dbReference>